<reference evidence="16 17" key="1">
    <citation type="journal article" date="2021" name="Elife">
        <title>Chloroplast acquisition without the gene transfer in kleptoplastic sea slugs, Plakobranchus ocellatus.</title>
        <authorList>
            <person name="Maeda T."/>
            <person name="Takahashi S."/>
            <person name="Yoshida T."/>
            <person name="Shimamura S."/>
            <person name="Takaki Y."/>
            <person name="Nagai Y."/>
            <person name="Toyoda A."/>
            <person name="Suzuki Y."/>
            <person name="Arimoto A."/>
            <person name="Ishii H."/>
            <person name="Satoh N."/>
            <person name="Nishiyama T."/>
            <person name="Hasebe M."/>
            <person name="Maruyama T."/>
            <person name="Minagawa J."/>
            <person name="Obokata J."/>
            <person name="Shigenobu S."/>
        </authorList>
    </citation>
    <scope>NUCLEOTIDE SEQUENCE [LARGE SCALE GENOMIC DNA]</scope>
</reference>
<dbReference type="Pfam" id="PF01068">
    <property type="entry name" value="DNA_ligase_A_M"/>
    <property type="match status" value="1"/>
</dbReference>
<evidence type="ECO:0000256" key="11">
    <source>
        <dbReference type="ARBA" id="ARBA00034003"/>
    </source>
</evidence>
<dbReference type="Pfam" id="PF04679">
    <property type="entry name" value="DNA_ligase_A_C"/>
    <property type="match status" value="1"/>
</dbReference>
<dbReference type="NCBIfam" id="TIGR00574">
    <property type="entry name" value="dnl1"/>
    <property type="match status" value="1"/>
</dbReference>
<evidence type="ECO:0000256" key="6">
    <source>
        <dbReference type="ARBA" id="ARBA00022763"/>
    </source>
</evidence>
<dbReference type="PANTHER" id="PTHR45674:SF4">
    <property type="entry name" value="DNA LIGASE 1"/>
    <property type="match status" value="1"/>
</dbReference>
<dbReference type="PROSITE" id="PS00697">
    <property type="entry name" value="DNA_LIGASE_A1"/>
    <property type="match status" value="1"/>
</dbReference>
<evidence type="ECO:0000256" key="10">
    <source>
        <dbReference type="ARBA" id="ARBA00023306"/>
    </source>
</evidence>
<keyword evidence="8 12" id="KW-0233">DNA recombination</keyword>
<feature type="region of interest" description="Disordered" evidence="14">
    <location>
        <begin position="689"/>
        <end position="729"/>
    </location>
</feature>
<gene>
    <name evidence="16" type="ORF">PoB_000496100</name>
</gene>
<comment type="similarity">
    <text evidence="1 13">Belongs to the ATP-dependent DNA ligase family.</text>
</comment>
<evidence type="ECO:0000256" key="4">
    <source>
        <dbReference type="ARBA" id="ARBA00022705"/>
    </source>
</evidence>
<dbReference type="PROSITE" id="PS00333">
    <property type="entry name" value="DNA_LIGASE_A2"/>
    <property type="match status" value="1"/>
</dbReference>
<dbReference type="GO" id="GO:0005524">
    <property type="term" value="F:ATP binding"/>
    <property type="evidence" value="ECO:0007669"/>
    <property type="project" value="UniProtKB-KW"/>
</dbReference>
<dbReference type="InterPro" id="IPR012308">
    <property type="entry name" value="DNA_ligase_ATP-dep_N"/>
</dbReference>
<evidence type="ECO:0000256" key="13">
    <source>
        <dbReference type="RuleBase" id="RU004196"/>
    </source>
</evidence>
<dbReference type="SUPFAM" id="SSF56091">
    <property type="entry name" value="DNA ligase/mRNA capping enzyme, catalytic domain"/>
    <property type="match status" value="1"/>
</dbReference>
<dbReference type="GO" id="GO:0006281">
    <property type="term" value="P:DNA repair"/>
    <property type="evidence" value="ECO:0007669"/>
    <property type="project" value="UniProtKB-KW"/>
</dbReference>
<keyword evidence="10" id="KW-0131">Cell cycle</keyword>
<dbReference type="GO" id="GO:0006310">
    <property type="term" value="P:DNA recombination"/>
    <property type="evidence" value="ECO:0007669"/>
    <property type="project" value="UniProtKB-KW"/>
</dbReference>
<dbReference type="FunFam" id="2.40.50.140:FF:000062">
    <property type="entry name" value="DNA ligase"/>
    <property type="match status" value="1"/>
</dbReference>
<dbReference type="InterPro" id="IPR012340">
    <property type="entry name" value="NA-bd_OB-fold"/>
</dbReference>
<keyword evidence="2 12" id="KW-0436">Ligase</keyword>
<dbReference type="Gene3D" id="2.40.50.140">
    <property type="entry name" value="Nucleic acid-binding proteins"/>
    <property type="match status" value="1"/>
</dbReference>
<dbReference type="AlphaFoldDB" id="A0AAV3XTF5"/>
<name>A0AAV3XTF5_9GAST</name>
<dbReference type="EC" id="6.5.1.1" evidence="12"/>
<dbReference type="FunFam" id="3.30.470.30:FF:000016">
    <property type="entry name" value="DNA ligase"/>
    <property type="match status" value="1"/>
</dbReference>
<keyword evidence="17" id="KW-1185">Reference proteome</keyword>
<dbReference type="Gene3D" id="3.30.470.30">
    <property type="entry name" value="DNA ligase/mRNA capping enzyme"/>
    <property type="match status" value="1"/>
</dbReference>
<keyword evidence="6 12" id="KW-0227">DNA damage</keyword>
<dbReference type="Gene3D" id="3.30.1490.70">
    <property type="match status" value="1"/>
</dbReference>
<evidence type="ECO:0000256" key="8">
    <source>
        <dbReference type="ARBA" id="ARBA00023172"/>
    </source>
</evidence>
<evidence type="ECO:0000313" key="17">
    <source>
        <dbReference type="Proteomes" id="UP000735302"/>
    </source>
</evidence>
<evidence type="ECO:0000256" key="3">
    <source>
        <dbReference type="ARBA" id="ARBA00022618"/>
    </source>
</evidence>
<keyword evidence="4" id="KW-0235">DNA replication</keyword>
<dbReference type="InterPro" id="IPR012310">
    <property type="entry name" value="DNA_ligase_ATP-dep_cent"/>
</dbReference>
<dbReference type="Proteomes" id="UP000735302">
    <property type="component" value="Unassembled WGS sequence"/>
</dbReference>
<dbReference type="GO" id="GO:0071897">
    <property type="term" value="P:DNA biosynthetic process"/>
    <property type="evidence" value="ECO:0007669"/>
    <property type="project" value="InterPro"/>
</dbReference>
<keyword evidence="3" id="KW-0132">Cell division</keyword>
<comment type="catalytic activity">
    <reaction evidence="11 12">
        <text>ATP + (deoxyribonucleotide)n-3'-hydroxyl + 5'-phospho-(deoxyribonucleotide)m = (deoxyribonucleotide)n+m + AMP + diphosphate.</text>
        <dbReference type="EC" id="6.5.1.1"/>
    </reaction>
</comment>
<dbReference type="SUPFAM" id="SSF50249">
    <property type="entry name" value="Nucleic acid-binding proteins"/>
    <property type="match status" value="1"/>
</dbReference>
<evidence type="ECO:0000256" key="2">
    <source>
        <dbReference type="ARBA" id="ARBA00022598"/>
    </source>
</evidence>
<keyword evidence="5 12" id="KW-0547">Nucleotide-binding</keyword>
<feature type="compositionally biased region" description="Polar residues" evidence="14">
    <location>
        <begin position="708"/>
        <end position="717"/>
    </location>
</feature>
<dbReference type="GO" id="GO:0003910">
    <property type="term" value="F:DNA ligase (ATP) activity"/>
    <property type="evidence" value="ECO:0007669"/>
    <property type="project" value="UniProtKB-EC"/>
</dbReference>
<dbReference type="InterPro" id="IPR016059">
    <property type="entry name" value="DNA_ligase_ATP-dep_CS"/>
</dbReference>
<dbReference type="PANTHER" id="PTHR45674">
    <property type="entry name" value="DNA LIGASE 1/3 FAMILY MEMBER"/>
    <property type="match status" value="1"/>
</dbReference>
<evidence type="ECO:0000256" key="5">
    <source>
        <dbReference type="ARBA" id="ARBA00022741"/>
    </source>
</evidence>
<comment type="caution">
    <text evidence="16">The sequence shown here is derived from an EMBL/GenBank/DDBJ whole genome shotgun (WGS) entry which is preliminary data.</text>
</comment>
<evidence type="ECO:0000256" key="12">
    <source>
        <dbReference type="RuleBase" id="RU000617"/>
    </source>
</evidence>
<evidence type="ECO:0000259" key="15">
    <source>
        <dbReference type="PROSITE" id="PS50160"/>
    </source>
</evidence>
<dbReference type="GO" id="GO:1903461">
    <property type="term" value="P:Okazaki fragment processing involved in mitotic DNA replication"/>
    <property type="evidence" value="ECO:0007669"/>
    <property type="project" value="TreeGrafter"/>
</dbReference>
<feature type="domain" description="ATP-dependent DNA ligase family profile" evidence="15">
    <location>
        <begin position="458"/>
        <end position="594"/>
    </location>
</feature>
<evidence type="ECO:0000256" key="9">
    <source>
        <dbReference type="ARBA" id="ARBA00023204"/>
    </source>
</evidence>
<evidence type="ECO:0000313" key="16">
    <source>
        <dbReference type="EMBL" id="GFN78455.1"/>
    </source>
</evidence>
<dbReference type="EMBL" id="BLXT01000588">
    <property type="protein sequence ID" value="GFN78455.1"/>
    <property type="molecule type" value="Genomic_DNA"/>
</dbReference>
<dbReference type="GO" id="GO:0051301">
    <property type="term" value="P:cell division"/>
    <property type="evidence" value="ECO:0007669"/>
    <property type="project" value="UniProtKB-KW"/>
</dbReference>
<dbReference type="PROSITE" id="PS50160">
    <property type="entry name" value="DNA_LIGASE_A3"/>
    <property type="match status" value="1"/>
</dbReference>
<keyword evidence="9 12" id="KW-0234">DNA repair</keyword>
<dbReference type="GO" id="GO:0005739">
    <property type="term" value="C:mitochondrion"/>
    <property type="evidence" value="ECO:0007669"/>
    <property type="project" value="TreeGrafter"/>
</dbReference>
<proteinExistence type="inferred from homology"/>
<dbReference type="Gene3D" id="1.10.3260.10">
    <property type="entry name" value="DNA ligase, ATP-dependent, N-terminal domain"/>
    <property type="match status" value="1"/>
</dbReference>
<dbReference type="InterPro" id="IPR036599">
    <property type="entry name" value="DNA_ligase_N_sf"/>
</dbReference>
<dbReference type="CDD" id="cd07900">
    <property type="entry name" value="Adenylation_DNA_ligase_I_Euk"/>
    <property type="match status" value="1"/>
</dbReference>
<evidence type="ECO:0000256" key="7">
    <source>
        <dbReference type="ARBA" id="ARBA00022840"/>
    </source>
</evidence>
<evidence type="ECO:0000256" key="1">
    <source>
        <dbReference type="ARBA" id="ARBA00007572"/>
    </source>
</evidence>
<dbReference type="InterPro" id="IPR000977">
    <property type="entry name" value="DNA_ligase_ATP-dep"/>
</dbReference>
<evidence type="ECO:0000256" key="14">
    <source>
        <dbReference type="SAM" id="MobiDB-lite"/>
    </source>
</evidence>
<dbReference type="CDD" id="cd07969">
    <property type="entry name" value="OBF_DNA_ligase_I"/>
    <property type="match status" value="1"/>
</dbReference>
<accession>A0AAV3XTF5</accession>
<dbReference type="InterPro" id="IPR012309">
    <property type="entry name" value="DNA_ligase_ATP-dep_C"/>
</dbReference>
<protein>
    <recommendedName>
        <fullName evidence="12">DNA ligase</fullName>
        <ecNumber evidence="12">6.5.1.1</ecNumber>
    </recommendedName>
</protein>
<keyword evidence="7 12" id="KW-0067">ATP-binding</keyword>
<organism evidence="16 17">
    <name type="scientific">Plakobranchus ocellatus</name>
    <dbReference type="NCBI Taxonomy" id="259542"/>
    <lineage>
        <taxon>Eukaryota</taxon>
        <taxon>Metazoa</taxon>
        <taxon>Spiralia</taxon>
        <taxon>Lophotrochozoa</taxon>
        <taxon>Mollusca</taxon>
        <taxon>Gastropoda</taxon>
        <taxon>Heterobranchia</taxon>
        <taxon>Euthyneura</taxon>
        <taxon>Panpulmonata</taxon>
        <taxon>Sacoglossa</taxon>
        <taxon>Placobranchoidea</taxon>
        <taxon>Plakobranchidae</taxon>
        <taxon>Plakobranchus</taxon>
    </lineage>
</organism>
<sequence length="729" mass="82424">MYSALMSAAKSLPSQGILLKCIKFEYSMRPGSRVAYWLIPKSRYCSVTHVRGNKKSEPGANYDPSKARYDPVEDAFWQHKEKVPYLALARTLELIEGENARLKMIEIMGNFFRSVIALTPGDLLQCVYLCLNKLAPAYMGVELGIGDMVLMKAIAQATGRNVDKIKEDAQEKGRNVDKIKEDAQEKGDLGLVAESSRSTQKMMFTPPKLTVSTVFSKLKDIASMTGNASMNKKIEKIKSMFVACRHSEARYLVRSLGGKLRIGLAELSVLTALGHAVFLTPPGQEFPPKIIDAGKGLGPETLKKKLDEAALTIKTTYCELPSYDTIVSVLLEHPLTELRQHCKLTPGIPLRPMLAHPTKGVSEVLKRFENMEFTCEYKYDGERAQIHLLEDDKVHIYSRNSEDNTSKYPDIIRRMPKVLGSDVKSCVVDSEAVAWYVEKKHILPFQVLSTRKRKDADETQIKVQVCVYAFDLLYLNGESLVDQPFRRRRELLRSSFNEVEGEFMFAKCMTSSNTEEIQEFLDESIKGNCEGLMVKTLDVDATYEIAKRSHNWLKLKKDYLEGVGDTLDVVVIGGYLGTGKRTGKYGGFLLACYDEENEEFQTICKIGTGFTDEDLDKHHTFFKGHVTDKPKSYYSWDTAHEPDHWFEPVQVWEIKAADLSISPTHKAAMGLVDSQKGISLRFPRFQRIRDDKKPEDATSAAQVAEMYRSQSQIQNQGKNEKDEEDEGFY</sequence>
<dbReference type="InterPro" id="IPR050191">
    <property type="entry name" value="ATP-dep_DNA_ligase"/>
</dbReference>
<dbReference type="SUPFAM" id="SSF117018">
    <property type="entry name" value="ATP-dependent DNA ligase DNA-binding domain"/>
    <property type="match status" value="1"/>
</dbReference>
<dbReference type="GO" id="GO:0003677">
    <property type="term" value="F:DNA binding"/>
    <property type="evidence" value="ECO:0007669"/>
    <property type="project" value="InterPro"/>
</dbReference>
<dbReference type="GO" id="GO:0005634">
    <property type="term" value="C:nucleus"/>
    <property type="evidence" value="ECO:0007669"/>
    <property type="project" value="TreeGrafter"/>
</dbReference>
<dbReference type="Pfam" id="PF04675">
    <property type="entry name" value="DNA_ligase_A_N"/>
    <property type="match status" value="1"/>
</dbReference>